<gene>
    <name evidence="1" type="ORF">JWS04_08140</name>
</gene>
<accession>A0ABS3ZTG9</accession>
<evidence type="ECO:0000313" key="2">
    <source>
        <dbReference type="Proteomes" id="UP000669317"/>
    </source>
</evidence>
<evidence type="ECO:0008006" key="3">
    <source>
        <dbReference type="Google" id="ProtNLM"/>
    </source>
</evidence>
<dbReference type="Proteomes" id="UP000669317">
    <property type="component" value="Unassembled WGS sequence"/>
</dbReference>
<protein>
    <recommendedName>
        <fullName evidence="3">Secreted protein</fullName>
    </recommendedName>
</protein>
<sequence>MTLKRISEIFLLVLIVWTTDKQAFAQASYLDGEPKNECMVASDCKCPPGYRDPSCKRISDRVNGCYCSIVTTQQCSEAAVKENMRWIFDAGSDQHRANVRGTLNRAVIARDVDSIRASYQEGQKHNPSASAMIDDCDDMALLNVAYSVAENFRLKSCSDSPPARSATCADLTNNLTWSLIDAADCAPYARDKIIEGLDSAAPLEVRAALIRQGLKIAQSHNQEVSDSIDWISNRLVVQIAEQVVKATNSRALAGWDNWLQPRRYCRGATTNRSR</sequence>
<organism evidence="1 2">
    <name type="scientific">Bradyrhizobium vignae</name>
    <dbReference type="NCBI Taxonomy" id="1549949"/>
    <lineage>
        <taxon>Bacteria</taxon>
        <taxon>Pseudomonadati</taxon>
        <taxon>Pseudomonadota</taxon>
        <taxon>Alphaproteobacteria</taxon>
        <taxon>Hyphomicrobiales</taxon>
        <taxon>Nitrobacteraceae</taxon>
        <taxon>Bradyrhizobium</taxon>
    </lineage>
</organism>
<keyword evidence="2" id="KW-1185">Reference proteome</keyword>
<comment type="caution">
    <text evidence="1">The sequence shown here is derived from an EMBL/GenBank/DDBJ whole genome shotgun (WGS) entry which is preliminary data.</text>
</comment>
<reference evidence="1 2" key="1">
    <citation type="submission" date="2021-03" db="EMBL/GenBank/DDBJ databases">
        <title>Genome Sequence of Bradyrhizobium vignae strain ISRA400.</title>
        <authorList>
            <person name="Tisa L.S."/>
            <person name="Svistoonoff S."/>
            <person name="Hocher V."/>
            <person name="Fall S."/>
            <person name="Zaiya A."/>
            <person name="Naing D."/>
            <person name="Niang N."/>
            <person name="Diouf A."/>
            <person name="Dasylva M.C."/>
            <person name="Toure O."/>
            <person name="Gueye M."/>
            <person name="Gully D."/>
            <person name="Tisseyre P."/>
            <person name="Simpson S."/>
            <person name="Morris K."/>
            <person name="Thomas W.K."/>
        </authorList>
    </citation>
    <scope>NUCLEOTIDE SEQUENCE [LARGE SCALE GENOMIC DNA]</scope>
    <source>
        <strain evidence="1 2">ISRA400</strain>
    </source>
</reference>
<dbReference type="EMBL" id="JAGIKT010000014">
    <property type="protein sequence ID" value="MBP0111060.1"/>
    <property type="molecule type" value="Genomic_DNA"/>
</dbReference>
<name>A0ABS3ZTG9_9BRAD</name>
<dbReference type="RefSeq" id="WP_209294798.1">
    <property type="nucleotide sequence ID" value="NZ_JAGIKT010000014.1"/>
</dbReference>
<evidence type="ECO:0000313" key="1">
    <source>
        <dbReference type="EMBL" id="MBP0111060.1"/>
    </source>
</evidence>
<proteinExistence type="predicted"/>